<proteinExistence type="predicted"/>
<gene>
    <name evidence="1" type="primary">WBGene00272892</name>
</gene>
<dbReference type="EnsemblMetazoa" id="PPA34523.1">
    <property type="protein sequence ID" value="PPA34523.1"/>
    <property type="gene ID" value="WBGene00272892"/>
</dbReference>
<name>A0A2A6C6W6_PRIPA</name>
<reference evidence="2" key="1">
    <citation type="journal article" date="2008" name="Nat. Genet.">
        <title>The Pristionchus pacificus genome provides a unique perspective on nematode lifestyle and parasitism.</title>
        <authorList>
            <person name="Dieterich C."/>
            <person name="Clifton S.W."/>
            <person name="Schuster L.N."/>
            <person name="Chinwalla A."/>
            <person name="Delehaunty K."/>
            <person name="Dinkelacker I."/>
            <person name="Fulton L."/>
            <person name="Fulton R."/>
            <person name="Godfrey J."/>
            <person name="Minx P."/>
            <person name="Mitreva M."/>
            <person name="Roeseler W."/>
            <person name="Tian H."/>
            <person name="Witte H."/>
            <person name="Yang S.P."/>
            <person name="Wilson R.K."/>
            <person name="Sommer R.J."/>
        </authorList>
    </citation>
    <scope>NUCLEOTIDE SEQUENCE [LARGE SCALE GENOMIC DNA]</scope>
    <source>
        <strain evidence="2">PS312</strain>
    </source>
</reference>
<reference evidence="1" key="2">
    <citation type="submission" date="2022-06" db="UniProtKB">
        <authorList>
            <consortium name="EnsemblMetazoa"/>
        </authorList>
    </citation>
    <scope>IDENTIFICATION</scope>
    <source>
        <strain evidence="1">PS312</strain>
    </source>
</reference>
<protein>
    <submittedName>
        <fullName evidence="1">Uncharacterized protein</fullName>
    </submittedName>
</protein>
<accession>A0A8R1YRC4</accession>
<sequence>MDLTRHSMPWGASDSRLPPSSLPLPILLPIPSIRDSLTKRPSPYLTTHSFCSSLLALSVSLDYFLLAKLSNSFIRVRTPSVGRNAL</sequence>
<dbReference type="AlphaFoldDB" id="A0A2A6C6W6"/>
<evidence type="ECO:0000313" key="1">
    <source>
        <dbReference type="EnsemblMetazoa" id="PPA34523.1"/>
    </source>
</evidence>
<organism evidence="1 2">
    <name type="scientific">Pristionchus pacificus</name>
    <name type="common">Parasitic nematode worm</name>
    <dbReference type="NCBI Taxonomy" id="54126"/>
    <lineage>
        <taxon>Eukaryota</taxon>
        <taxon>Metazoa</taxon>
        <taxon>Ecdysozoa</taxon>
        <taxon>Nematoda</taxon>
        <taxon>Chromadorea</taxon>
        <taxon>Rhabditida</taxon>
        <taxon>Rhabditina</taxon>
        <taxon>Diplogasteromorpha</taxon>
        <taxon>Diplogasteroidea</taxon>
        <taxon>Neodiplogasteridae</taxon>
        <taxon>Pristionchus</taxon>
    </lineage>
</organism>
<evidence type="ECO:0000313" key="2">
    <source>
        <dbReference type="Proteomes" id="UP000005239"/>
    </source>
</evidence>
<dbReference type="Proteomes" id="UP000005239">
    <property type="component" value="Unassembled WGS sequence"/>
</dbReference>
<accession>A0A2A6C6W6</accession>
<keyword evidence="2" id="KW-1185">Reference proteome</keyword>